<protein>
    <submittedName>
        <fullName evidence="1">Uncharacterized protein</fullName>
    </submittedName>
</protein>
<gene>
    <name evidence="1" type="ORF">KQX54_004473</name>
</gene>
<dbReference type="AlphaFoldDB" id="A0AAV7I0S7"/>
<sequence length="259" mass="29034">MGSLALTSCQLPVAEEHESLVTEGSRLSMSFTWRTTRARVIVVVTRQSLPGIARFKFHQPANHCTTFGSEMSPRRMCAPRGRSGSDKILRGRTRKEVGWKRDRNPLSVSDKSYEPPGVVNIELERVQDDVRAQGCRNMILLELLSRGRIERPEVYQVLLCPVGKWNRVVSRSQSVDSHDDNDLTSLGSIGTGCTRVLGTRSPISLLVSPVSYTMAPRFKLTIMSITPYQHQPLRFRFVIGHFAPSFSVQCSRTQSSNSN</sequence>
<dbReference type="Proteomes" id="UP000826195">
    <property type="component" value="Unassembled WGS sequence"/>
</dbReference>
<dbReference type="EMBL" id="JAHXZJ010002609">
    <property type="protein sequence ID" value="KAH0539388.1"/>
    <property type="molecule type" value="Genomic_DNA"/>
</dbReference>
<name>A0AAV7I0S7_COTGL</name>
<evidence type="ECO:0000313" key="2">
    <source>
        <dbReference type="Proteomes" id="UP000826195"/>
    </source>
</evidence>
<accession>A0AAV7I0S7</accession>
<evidence type="ECO:0000313" key="1">
    <source>
        <dbReference type="EMBL" id="KAH0539388.1"/>
    </source>
</evidence>
<reference evidence="1 2" key="1">
    <citation type="journal article" date="2021" name="J. Hered.">
        <title>A chromosome-level genome assembly of the parasitoid wasp, Cotesia glomerata (Hymenoptera: Braconidae).</title>
        <authorList>
            <person name="Pinto B.J."/>
            <person name="Weis J.J."/>
            <person name="Gamble T."/>
            <person name="Ode P.J."/>
            <person name="Paul R."/>
            <person name="Zaspel J.M."/>
        </authorList>
    </citation>
    <scope>NUCLEOTIDE SEQUENCE [LARGE SCALE GENOMIC DNA]</scope>
    <source>
        <strain evidence="1">CgM1</strain>
    </source>
</reference>
<comment type="caution">
    <text evidence="1">The sequence shown here is derived from an EMBL/GenBank/DDBJ whole genome shotgun (WGS) entry which is preliminary data.</text>
</comment>
<keyword evidence="2" id="KW-1185">Reference proteome</keyword>
<organism evidence="1 2">
    <name type="scientific">Cotesia glomerata</name>
    <name type="common">Lepidopteran parasitic wasp</name>
    <name type="synonym">Apanteles glomeratus</name>
    <dbReference type="NCBI Taxonomy" id="32391"/>
    <lineage>
        <taxon>Eukaryota</taxon>
        <taxon>Metazoa</taxon>
        <taxon>Ecdysozoa</taxon>
        <taxon>Arthropoda</taxon>
        <taxon>Hexapoda</taxon>
        <taxon>Insecta</taxon>
        <taxon>Pterygota</taxon>
        <taxon>Neoptera</taxon>
        <taxon>Endopterygota</taxon>
        <taxon>Hymenoptera</taxon>
        <taxon>Apocrita</taxon>
        <taxon>Ichneumonoidea</taxon>
        <taxon>Braconidae</taxon>
        <taxon>Microgastrinae</taxon>
        <taxon>Cotesia</taxon>
    </lineage>
</organism>
<proteinExistence type="predicted"/>